<name>A0ABQ5D3L9_9ASTR</name>
<evidence type="ECO:0000313" key="5">
    <source>
        <dbReference type="EMBL" id="GJT33460.1"/>
    </source>
</evidence>
<dbReference type="PANTHER" id="PTHR11439:SF495">
    <property type="entry name" value="REVERSE TRANSCRIPTASE, RNA-DEPENDENT DNA POLYMERASE-RELATED"/>
    <property type="match status" value="1"/>
</dbReference>
<dbReference type="EMBL" id="BQNB010014879">
    <property type="protein sequence ID" value="GJT33460.1"/>
    <property type="molecule type" value="Genomic_DNA"/>
</dbReference>
<dbReference type="CDD" id="cd09272">
    <property type="entry name" value="RNase_HI_RT_Ty1"/>
    <property type="match status" value="1"/>
</dbReference>
<reference evidence="5" key="1">
    <citation type="journal article" date="2022" name="Int. J. Mol. Sci.">
        <title>Draft Genome of Tanacetum Coccineum: Genomic Comparison of Closely Related Tanacetum-Family Plants.</title>
        <authorList>
            <person name="Yamashiro T."/>
            <person name="Shiraishi A."/>
            <person name="Nakayama K."/>
            <person name="Satake H."/>
        </authorList>
    </citation>
    <scope>NUCLEOTIDE SEQUENCE</scope>
</reference>
<evidence type="ECO:0000259" key="2">
    <source>
        <dbReference type="Pfam" id="PF07727"/>
    </source>
</evidence>
<reference evidence="5" key="2">
    <citation type="submission" date="2022-01" db="EMBL/GenBank/DDBJ databases">
        <authorList>
            <person name="Yamashiro T."/>
            <person name="Shiraishi A."/>
            <person name="Satake H."/>
            <person name="Nakayama K."/>
        </authorList>
    </citation>
    <scope>NUCLEOTIDE SEQUENCE</scope>
</reference>
<dbReference type="Pfam" id="PF22936">
    <property type="entry name" value="Pol_BBD"/>
    <property type="match status" value="1"/>
</dbReference>
<evidence type="ECO:0000259" key="3">
    <source>
        <dbReference type="Pfam" id="PF22936"/>
    </source>
</evidence>
<feature type="compositionally biased region" description="Basic and acidic residues" evidence="1">
    <location>
        <begin position="814"/>
        <end position="850"/>
    </location>
</feature>
<evidence type="ECO:0000313" key="6">
    <source>
        <dbReference type="Proteomes" id="UP001151760"/>
    </source>
</evidence>
<dbReference type="InterPro" id="IPR054722">
    <property type="entry name" value="PolX-like_BBD"/>
</dbReference>
<dbReference type="SUPFAM" id="SSF53098">
    <property type="entry name" value="Ribonuclease H-like"/>
    <property type="match status" value="1"/>
</dbReference>
<feature type="domain" description="Reverse transcriptase Ty1/copia-type" evidence="2">
    <location>
        <begin position="964"/>
        <end position="1026"/>
    </location>
</feature>
<feature type="compositionally biased region" description="Basic and acidic residues" evidence="1">
    <location>
        <begin position="212"/>
        <end position="224"/>
    </location>
</feature>
<feature type="compositionally biased region" description="Polar residues" evidence="1">
    <location>
        <begin position="851"/>
        <end position="892"/>
    </location>
</feature>
<dbReference type="Pfam" id="PF07727">
    <property type="entry name" value="RVT_2"/>
    <property type="match status" value="1"/>
</dbReference>
<feature type="region of interest" description="Disordered" evidence="1">
    <location>
        <begin position="374"/>
        <end position="393"/>
    </location>
</feature>
<dbReference type="InterPro" id="IPR013103">
    <property type="entry name" value="RVT_2"/>
</dbReference>
<dbReference type="InterPro" id="IPR057670">
    <property type="entry name" value="SH3_retrovirus"/>
</dbReference>
<proteinExistence type="predicted"/>
<dbReference type="InterPro" id="IPR036397">
    <property type="entry name" value="RNaseH_sf"/>
</dbReference>
<feature type="compositionally biased region" description="Polar residues" evidence="1">
    <location>
        <begin position="201"/>
        <end position="211"/>
    </location>
</feature>
<dbReference type="InterPro" id="IPR012337">
    <property type="entry name" value="RNaseH-like_sf"/>
</dbReference>
<feature type="region of interest" description="Disordered" evidence="1">
    <location>
        <begin position="805"/>
        <end position="892"/>
    </location>
</feature>
<feature type="compositionally biased region" description="Low complexity" evidence="1">
    <location>
        <begin position="374"/>
        <end position="383"/>
    </location>
</feature>
<dbReference type="Gene3D" id="3.30.420.10">
    <property type="entry name" value="Ribonuclease H-like superfamily/Ribonuclease H"/>
    <property type="match status" value="1"/>
</dbReference>
<evidence type="ECO:0000259" key="4">
    <source>
        <dbReference type="Pfam" id="PF25597"/>
    </source>
</evidence>
<evidence type="ECO:0000256" key="1">
    <source>
        <dbReference type="SAM" id="MobiDB-lite"/>
    </source>
</evidence>
<gene>
    <name evidence="5" type="ORF">Tco_0923879</name>
</gene>
<dbReference type="PANTHER" id="PTHR11439">
    <property type="entry name" value="GAG-POL-RELATED RETROTRANSPOSON"/>
    <property type="match status" value="1"/>
</dbReference>
<feature type="region of interest" description="Disordered" evidence="1">
    <location>
        <begin position="201"/>
        <end position="228"/>
    </location>
</feature>
<feature type="domain" description="Retroviral polymerase SH3-like" evidence="4">
    <location>
        <begin position="684"/>
        <end position="738"/>
    </location>
</feature>
<feature type="domain" description="Retrovirus-related Pol polyprotein from transposon TNT 1-94-like beta-barrel" evidence="3">
    <location>
        <begin position="498"/>
        <end position="564"/>
    </location>
</feature>
<protein>
    <submittedName>
        <fullName evidence="5">Retrovirus-related pol polyprotein from transposon TNT 1-94</fullName>
    </submittedName>
</protein>
<comment type="caution">
    <text evidence="5">The sequence shown here is derived from an EMBL/GenBank/DDBJ whole genome shotgun (WGS) entry which is preliminary data.</text>
</comment>
<dbReference type="Proteomes" id="UP001151760">
    <property type="component" value="Unassembled WGS sequence"/>
</dbReference>
<organism evidence="5 6">
    <name type="scientific">Tanacetum coccineum</name>
    <dbReference type="NCBI Taxonomy" id="301880"/>
    <lineage>
        <taxon>Eukaryota</taxon>
        <taxon>Viridiplantae</taxon>
        <taxon>Streptophyta</taxon>
        <taxon>Embryophyta</taxon>
        <taxon>Tracheophyta</taxon>
        <taxon>Spermatophyta</taxon>
        <taxon>Magnoliopsida</taxon>
        <taxon>eudicotyledons</taxon>
        <taxon>Gunneridae</taxon>
        <taxon>Pentapetalae</taxon>
        <taxon>asterids</taxon>
        <taxon>campanulids</taxon>
        <taxon>Asterales</taxon>
        <taxon>Asteraceae</taxon>
        <taxon>Asteroideae</taxon>
        <taxon>Anthemideae</taxon>
        <taxon>Anthemidinae</taxon>
        <taxon>Tanacetum</taxon>
    </lineage>
</organism>
<sequence length="1320" mass="149015">MRMKEYLTHTDYALWEVIVNSNAPSVASASAEGHIPPKTAEQKLARKNELKGKSTLLLAIPDEHLSTASSQGQAYSLTYADDVMFSFFVNQSNSPQLDNEDLEQIDTDDLEEMDLKCQMNENEMHDCYLNKGEVFESAFDSSVNEIKKENNQVNDRFKNVEGYHAVPPPYTGNYMPSRPDLSFTGLDNSVYKTNVSKTITSVPRNETSASKSSKDSFKQPKDVRPSAPIIKEWESDSDDNCESVIEQNTYRQAENLRKSQSPRVNKRNWNGLMTQKLRDDFEFNKKACFICGSINHLIKDCNFYENKMVGKYVLNNMRRVTDQREARPVWNNAQRVNHQNKLTHPHPKRNFVPTAVATKSGLVPVNTAKQSSSRAATSISTARPVNTTAPKSKVNDASPIKYSYFKAHSPIRKAFNHKSAAKNNNINEKFKTARVNNVTTAGSKAVVNAAVGNRENVVKSSACWIWRPTGKVIDHISKDSRSYMPKRFDYVDPQGRLKHMTGNKSYLTYYQDIDGGFVAFAGSPKGGKITGKGKIRTGKLDFEDVYFVKELKFNLLSVSQMCDKKNNVLFTKTECLVLSPDFKILDESQVFLKVPRQNNMYNFGLKNVVPSVVVERKNRTLIEAARTMLADSLLPTTFWAEAVNTACYVQNRVLVTKPHNKTPYELLLGRPPSISFMRPFGCPVTILNTLDPLGKFDGKADEGFLVGYSINSKAFRVFNTRTRKVEENLHINFLENKPNVAGSGPEWLFDIDSLTKSMNYEPVTAGNQTNGDAGIETNVNAGQAGQEKASDHEYILLPLMLSNSPLSSSTQSTNDKDADEVPDKGDDDVSQRNGQEKEGGASNKEDDQHVDSTASPSISTVGPSINTVSENINNDSPNINTASPIPNDSSMQSLENTSIFDDACDDREMGAEADLNNLETTMNVSPIPITRIHKDDPKDQIIGDINSATQTRRMTKISKEHAMVWTLVDLPKGKRAIGTKWVYRNKKDERGIVVRNKARLVAQGYTQEAGIDYDEVFAHVVRIEAISQDKYVADILKKFDFVTVKTASTPMEPNKALVKDEEADNMDVHLYRSMIGSLMYLTASRPDITFDVCACARFQVTPKVSHLHDVKRIFRYLKGQPKLGLRYPRDPPFDLEAFLIQTIVANSTTEAEYVAAANCCGEVLWIQNQMLDYGFNFMNTKIYIDNESTICIVKNPVFHSKTKHINIRHHFIRDFHKKKLIQHWNAHPIVALIKRKMIEMDWRCFLDEIKVNTGKAVWLDSCGVDVLLMDNGIAIHMMIEKKYPLTQEMLSRMINRRLEVDYESEIVFELLRFTRSQLKK</sequence>
<accession>A0ABQ5D3L9</accession>
<dbReference type="Pfam" id="PF25597">
    <property type="entry name" value="SH3_retrovirus"/>
    <property type="match status" value="1"/>
</dbReference>
<keyword evidence="6" id="KW-1185">Reference proteome</keyword>